<organism evidence="2 3">
    <name type="scientific">Choiromyces venosus 120613-1</name>
    <dbReference type="NCBI Taxonomy" id="1336337"/>
    <lineage>
        <taxon>Eukaryota</taxon>
        <taxon>Fungi</taxon>
        <taxon>Dikarya</taxon>
        <taxon>Ascomycota</taxon>
        <taxon>Pezizomycotina</taxon>
        <taxon>Pezizomycetes</taxon>
        <taxon>Pezizales</taxon>
        <taxon>Tuberaceae</taxon>
        <taxon>Choiromyces</taxon>
    </lineage>
</organism>
<evidence type="ECO:0000313" key="3">
    <source>
        <dbReference type="Proteomes" id="UP000276215"/>
    </source>
</evidence>
<accession>A0A3N4IQF3</accession>
<gene>
    <name evidence="2" type="ORF">L873DRAFT_1849715</name>
</gene>
<name>A0A3N4IQF3_9PEZI</name>
<keyword evidence="3" id="KW-1185">Reference proteome</keyword>
<feature type="compositionally biased region" description="Basic and acidic residues" evidence="1">
    <location>
        <begin position="112"/>
        <end position="138"/>
    </location>
</feature>
<reference evidence="2 3" key="1">
    <citation type="journal article" date="2018" name="Nat. Ecol. Evol.">
        <title>Pezizomycetes genomes reveal the molecular basis of ectomycorrhizal truffle lifestyle.</title>
        <authorList>
            <person name="Murat C."/>
            <person name="Payen T."/>
            <person name="Noel B."/>
            <person name="Kuo A."/>
            <person name="Morin E."/>
            <person name="Chen J."/>
            <person name="Kohler A."/>
            <person name="Krizsan K."/>
            <person name="Balestrini R."/>
            <person name="Da Silva C."/>
            <person name="Montanini B."/>
            <person name="Hainaut M."/>
            <person name="Levati E."/>
            <person name="Barry K.W."/>
            <person name="Belfiori B."/>
            <person name="Cichocki N."/>
            <person name="Clum A."/>
            <person name="Dockter R.B."/>
            <person name="Fauchery L."/>
            <person name="Guy J."/>
            <person name="Iotti M."/>
            <person name="Le Tacon F."/>
            <person name="Lindquist E.A."/>
            <person name="Lipzen A."/>
            <person name="Malagnac F."/>
            <person name="Mello A."/>
            <person name="Molinier V."/>
            <person name="Miyauchi S."/>
            <person name="Poulain J."/>
            <person name="Riccioni C."/>
            <person name="Rubini A."/>
            <person name="Sitrit Y."/>
            <person name="Splivallo R."/>
            <person name="Traeger S."/>
            <person name="Wang M."/>
            <person name="Zifcakova L."/>
            <person name="Wipf D."/>
            <person name="Zambonelli A."/>
            <person name="Paolocci F."/>
            <person name="Nowrousian M."/>
            <person name="Ottonello S."/>
            <person name="Baldrian P."/>
            <person name="Spatafora J.W."/>
            <person name="Henrissat B."/>
            <person name="Nagy L.G."/>
            <person name="Aury J.M."/>
            <person name="Wincker P."/>
            <person name="Grigoriev I.V."/>
            <person name="Bonfante P."/>
            <person name="Martin F.M."/>
        </authorList>
    </citation>
    <scope>NUCLEOTIDE SEQUENCE [LARGE SCALE GENOMIC DNA]</scope>
    <source>
        <strain evidence="2 3">120613-1</strain>
    </source>
</reference>
<dbReference type="Proteomes" id="UP000276215">
    <property type="component" value="Unassembled WGS sequence"/>
</dbReference>
<feature type="compositionally biased region" description="Acidic residues" evidence="1">
    <location>
        <begin position="148"/>
        <end position="158"/>
    </location>
</feature>
<sequence length="173" mass="20098">MEERFVRRILYLRNPYSSPSDLDDELHQSNSSLQLAAPSQLRSPSVALLFFPDTMPILDHLFAFASYQWLVNYRLRTPEDIKEAQKKKEKNKREKLGREGPETAVEKILGLARKEEKEEEGKEVVNRGEKAEEKKEGQKNTIHSWATEMEEDDDDEVEKEVSTGELMDETDKN</sequence>
<evidence type="ECO:0000313" key="2">
    <source>
        <dbReference type="EMBL" id="RPA88413.1"/>
    </source>
</evidence>
<dbReference type="AlphaFoldDB" id="A0A3N4IQF3"/>
<evidence type="ECO:0000256" key="1">
    <source>
        <dbReference type="SAM" id="MobiDB-lite"/>
    </source>
</evidence>
<dbReference type="EMBL" id="ML121069">
    <property type="protein sequence ID" value="RPA88413.1"/>
    <property type="molecule type" value="Genomic_DNA"/>
</dbReference>
<feature type="compositionally biased region" description="Basic and acidic residues" evidence="1">
    <location>
        <begin position="83"/>
        <end position="105"/>
    </location>
</feature>
<proteinExistence type="predicted"/>
<feature type="region of interest" description="Disordered" evidence="1">
    <location>
        <begin position="83"/>
        <end position="173"/>
    </location>
</feature>
<protein>
    <submittedName>
        <fullName evidence="2">Uncharacterized protein</fullName>
    </submittedName>
</protein>